<evidence type="ECO:0000256" key="1">
    <source>
        <dbReference type="ARBA" id="ARBA00004604"/>
    </source>
</evidence>
<dbReference type="GO" id="GO:0006363">
    <property type="term" value="P:termination of RNA polymerase I transcription"/>
    <property type="evidence" value="ECO:0000318"/>
    <property type="project" value="GO_Central"/>
</dbReference>
<dbReference type="PANTHER" id="PTHR11239">
    <property type="entry name" value="DNA-DIRECTED RNA POLYMERASE"/>
    <property type="match status" value="1"/>
</dbReference>
<dbReference type="GO" id="GO:0008270">
    <property type="term" value="F:zinc ion binding"/>
    <property type="evidence" value="ECO:0007669"/>
    <property type="project" value="UniProtKB-KW"/>
</dbReference>
<evidence type="ECO:0000256" key="4">
    <source>
        <dbReference type="ARBA" id="ARBA00022771"/>
    </source>
</evidence>
<dbReference type="Gene3D" id="2.20.25.10">
    <property type="match status" value="1"/>
</dbReference>
<dbReference type="Proteomes" id="UP000001542">
    <property type="component" value="Unassembled WGS sequence"/>
</dbReference>
<comment type="subcellular location">
    <subcellularLocation>
        <location evidence="1">Nucleus</location>
        <location evidence="1">Nucleolus</location>
    </subcellularLocation>
</comment>
<dbReference type="PROSITE" id="PS51133">
    <property type="entry name" value="ZF_TFIIS_2"/>
    <property type="match status" value="1"/>
</dbReference>
<keyword evidence="2 7" id="KW-0240">DNA-directed RNA polymerase</keyword>
<keyword evidence="7" id="KW-0804">Transcription</keyword>
<evidence type="ECO:0000256" key="5">
    <source>
        <dbReference type="ARBA" id="ARBA00022833"/>
    </source>
</evidence>
<name>A2EHZ7_TRIV3</name>
<dbReference type="VEuPathDB" id="TrichDB:TVAG_118100"/>
<dbReference type="CDD" id="cd10507">
    <property type="entry name" value="Zn-ribbon_RPA12"/>
    <property type="match status" value="1"/>
</dbReference>
<evidence type="ECO:0000313" key="11">
    <source>
        <dbReference type="Proteomes" id="UP000001542"/>
    </source>
</evidence>
<dbReference type="EMBL" id="DS113393">
    <property type="protein sequence ID" value="EAY07729.1"/>
    <property type="molecule type" value="Genomic_DNA"/>
</dbReference>
<evidence type="ECO:0000313" key="10">
    <source>
        <dbReference type="EMBL" id="EAY07729.1"/>
    </source>
</evidence>
<dbReference type="KEGG" id="tva:4765624"/>
<comment type="similarity">
    <text evidence="7">Belongs to the archaeal rpoM/eukaryotic RPA12/RPB9/RPC11 RNA polymerase family.</text>
</comment>
<feature type="domain" description="TFIIS-type" evidence="9">
    <location>
        <begin position="83"/>
        <end position="123"/>
    </location>
</feature>
<proteinExistence type="inferred from homology"/>
<dbReference type="OMA" id="ESYHENQ"/>
<evidence type="ECO:0000256" key="7">
    <source>
        <dbReference type="PIRNR" id="PIRNR005586"/>
    </source>
</evidence>
<evidence type="ECO:0000256" key="8">
    <source>
        <dbReference type="PROSITE-ProRule" id="PRU00472"/>
    </source>
</evidence>
<dbReference type="OrthoDB" id="10056816at2759"/>
<dbReference type="InterPro" id="IPR001222">
    <property type="entry name" value="Znf_TFIIS"/>
</dbReference>
<dbReference type="InterPro" id="IPR012164">
    <property type="entry name" value="Rpa12/Rpb9/Rpc10/TFS"/>
</dbReference>
<dbReference type="GO" id="GO:0003676">
    <property type="term" value="F:nucleic acid binding"/>
    <property type="evidence" value="ECO:0007669"/>
    <property type="project" value="InterPro"/>
</dbReference>
<gene>
    <name evidence="10" type="ORF">TVAG_118100</name>
</gene>
<evidence type="ECO:0000256" key="2">
    <source>
        <dbReference type="ARBA" id="ARBA00022478"/>
    </source>
</evidence>
<dbReference type="AlphaFoldDB" id="A2EHZ7"/>
<dbReference type="SUPFAM" id="SSF57783">
    <property type="entry name" value="Zinc beta-ribbon"/>
    <property type="match status" value="1"/>
</dbReference>
<dbReference type="Pfam" id="PF01096">
    <property type="entry name" value="Zn_ribbon_TFIIS"/>
    <property type="match status" value="1"/>
</dbReference>
<dbReference type="InterPro" id="IPR034004">
    <property type="entry name" value="Zn_ribbon_RPA12_C"/>
</dbReference>
<keyword evidence="3" id="KW-0479">Metal-binding</keyword>
<keyword evidence="6 7" id="KW-0539">Nucleus</keyword>
<protein>
    <recommendedName>
        <fullName evidence="7">DNA-directed RNA polymerase subunit</fullName>
    </recommendedName>
</protein>
<accession>A2EHZ7</accession>
<sequence length="126" mass="14084">MEHKHHHSQKAAEAQEEQKDPNLGLFCTFCGTLVPISNVGHMVCPLCKKAFDGKALQFSEKTVKIVKEADEITSKQGLARSIIKEKCPECGEEGLYFTTAQIRSADEGQTIFYECIHCGYRFSQNA</sequence>
<comment type="function">
    <text evidence="7">DNA-dependent RNA polymerase catalyzes the transcription of DNA into RNA using the four ribonucleoside triphosphates as substrates.</text>
</comment>
<dbReference type="VEuPathDB" id="TrichDB:TVAGG3_0230210"/>
<reference evidence="10" key="2">
    <citation type="journal article" date="2007" name="Science">
        <title>Draft genome sequence of the sexually transmitted pathogen Trichomonas vaginalis.</title>
        <authorList>
            <person name="Carlton J.M."/>
            <person name="Hirt R.P."/>
            <person name="Silva J.C."/>
            <person name="Delcher A.L."/>
            <person name="Schatz M."/>
            <person name="Zhao Q."/>
            <person name="Wortman J.R."/>
            <person name="Bidwell S.L."/>
            <person name="Alsmark U.C.M."/>
            <person name="Besteiro S."/>
            <person name="Sicheritz-Ponten T."/>
            <person name="Noel C.J."/>
            <person name="Dacks J.B."/>
            <person name="Foster P.G."/>
            <person name="Simillion C."/>
            <person name="Van de Peer Y."/>
            <person name="Miranda-Saavedra D."/>
            <person name="Barton G.J."/>
            <person name="Westrop G.D."/>
            <person name="Mueller S."/>
            <person name="Dessi D."/>
            <person name="Fiori P.L."/>
            <person name="Ren Q."/>
            <person name="Paulsen I."/>
            <person name="Zhang H."/>
            <person name="Bastida-Corcuera F.D."/>
            <person name="Simoes-Barbosa A."/>
            <person name="Brown M.T."/>
            <person name="Hayes R.D."/>
            <person name="Mukherjee M."/>
            <person name="Okumura C.Y."/>
            <person name="Schneider R."/>
            <person name="Smith A.J."/>
            <person name="Vanacova S."/>
            <person name="Villalvazo M."/>
            <person name="Haas B.J."/>
            <person name="Pertea M."/>
            <person name="Feldblyum T.V."/>
            <person name="Utterback T.R."/>
            <person name="Shu C.L."/>
            <person name="Osoegawa K."/>
            <person name="de Jong P.J."/>
            <person name="Hrdy I."/>
            <person name="Horvathova L."/>
            <person name="Zubacova Z."/>
            <person name="Dolezal P."/>
            <person name="Malik S.B."/>
            <person name="Logsdon J.M. Jr."/>
            <person name="Henze K."/>
            <person name="Gupta A."/>
            <person name="Wang C.C."/>
            <person name="Dunne R.L."/>
            <person name="Upcroft J.A."/>
            <person name="Upcroft P."/>
            <person name="White O."/>
            <person name="Salzberg S.L."/>
            <person name="Tang P."/>
            <person name="Chiu C.-H."/>
            <person name="Lee Y.-S."/>
            <person name="Embley T.M."/>
            <person name="Coombs G.H."/>
            <person name="Mottram J.C."/>
            <person name="Tachezy J."/>
            <person name="Fraser-Liggett C.M."/>
            <person name="Johnson P.J."/>
        </authorList>
    </citation>
    <scope>NUCLEOTIDE SEQUENCE [LARGE SCALE GENOMIC DNA]</scope>
    <source>
        <strain evidence="10">G3</strain>
    </source>
</reference>
<evidence type="ECO:0000256" key="3">
    <source>
        <dbReference type="ARBA" id="ARBA00022723"/>
    </source>
</evidence>
<dbReference type="RefSeq" id="XP_001319952.1">
    <property type="nucleotide sequence ID" value="XM_001319917.1"/>
</dbReference>
<dbReference type="InParanoid" id="A2EHZ7"/>
<evidence type="ECO:0000256" key="6">
    <source>
        <dbReference type="ARBA" id="ARBA00023242"/>
    </source>
</evidence>
<dbReference type="GO" id="GO:0003899">
    <property type="term" value="F:DNA-directed RNA polymerase activity"/>
    <property type="evidence" value="ECO:0007669"/>
    <property type="project" value="InterPro"/>
</dbReference>
<reference evidence="10" key="1">
    <citation type="submission" date="2006-10" db="EMBL/GenBank/DDBJ databases">
        <authorList>
            <person name="Amadeo P."/>
            <person name="Zhao Q."/>
            <person name="Wortman J."/>
            <person name="Fraser-Liggett C."/>
            <person name="Carlton J."/>
        </authorList>
    </citation>
    <scope>NUCLEOTIDE SEQUENCE</scope>
    <source>
        <strain evidence="10">G3</strain>
    </source>
</reference>
<organism evidence="10 11">
    <name type="scientific">Trichomonas vaginalis (strain ATCC PRA-98 / G3)</name>
    <dbReference type="NCBI Taxonomy" id="412133"/>
    <lineage>
        <taxon>Eukaryota</taxon>
        <taxon>Metamonada</taxon>
        <taxon>Parabasalia</taxon>
        <taxon>Trichomonadida</taxon>
        <taxon>Trichomonadidae</taxon>
        <taxon>Trichomonas</taxon>
    </lineage>
</organism>
<dbReference type="SMART" id="SM00440">
    <property type="entry name" value="ZnF_C2C2"/>
    <property type="match status" value="1"/>
</dbReference>
<dbReference type="PANTHER" id="PTHR11239:SF14">
    <property type="entry name" value="DNA-DIRECTED RNA POLYMERASE I SUBUNIT RPA12"/>
    <property type="match status" value="1"/>
</dbReference>
<keyword evidence="5" id="KW-0862">Zinc</keyword>
<dbReference type="GO" id="GO:0005736">
    <property type="term" value="C:RNA polymerase I complex"/>
    <property type="evidence" value="ECO:0000318"/>
    <property type="project" value="GO_Central"/>
</dbReference>
<dbReference type="PIRSF" id="PIRSF005586">
    <property type="entry name" value="RNApol_RpoM"/>
    <property type="match status" value="1"/>
</dbReference>
<keyword evidence="11" id="KW-1185">Reference proteome</keyword>
<dbReference type="PROSITE" id="PS00466">
    <property type="entry name" value="ZF_TFIIS_1"/>
    <property type="match status" value="1"/>
</dbReference>
<dbReference type="STRING" id="5722.A2EHZ7"/>
<dbReference type="eggNOG" id="KOG2907">
    <property type="taxonomic scope" value="Eukaryota"/>
</dbReference>
<evidence type="ECO:0000259" key="9">
    <source>
        <dbReference type="PROSITE" id="PS51133"/>
    </source>
</evidence>
<dbReference type="FunCoup" id="A2EHZ7">
    <property type="interactions" value="545"/>
</dbReference>
<keyword evidence="4 8" id="KW-0863">Zinc-finger</keyword>